<reference evidence="1" key="1">
    <citation type="submission" date="2020-10" db="EMBL/GenBank/DDBJ databases">
        <title>Connecting structure to function with the recovery of over 1000 high-quality activated sludge metagenome-assembled genomes encoding full-length rRNA genes using long-read sequencing.</title>
        <authorList>
            <person name="Singleton C.M."/>
            <person name="Petriglieri F."/>
            <person name="Kristensen J.M."/>
            <person name="Kirkegaard R.H."/>
            <person name="Michaelsen T.Y."/>
            <person name="Andersen M.H."/>
            <person name="Karst S.M."/>
            <person name="Dueholm M.S."/>
            <person name="Nielsen P.H."/>
            <person name="Albertsen M."/>
        </authorList>
    </citation>
    <scope>NUCLEOTIDE SEQUENCE</scope>
    <source>
        <strain evidence="1">Skiv_18-Q3-R9-52_MAXAC.067</strain>
    </source>
</reference>
<evidence type="ECO:0000313" key="2">
    <source>
        <dbReference type="Proteomes" id="UP000886657"/>
    </source>
</evidence>
<dbReference type="EMBL" id="JADKIO010000008">
    <property type="protein sequence ID" value="MBK9797205.1"/>
    <property type="molecule type" value="Genomic_DNA"/>
</dbReference>
<accession>A0A9D7SIA4</accession>
<organism evidence="1 2">
    <name type="scientific">Candidatus Geothrix skivensis</name>
    <dbReference type="NCBI Taxonomy" id="2954439"/>
    <lineage>
        <taxon>Bacteria</taxon>
        <taxon>Pseudomonadati</taxon>
        <taxon>Acidobacteriota</taxon>
        <taxon>Holophagae</taxon>
        <taxon>Holophagales</taxon>
        <taxon>Holophagaceae</taxon>
        <taxon>Geothrix</taxon>
    </lineage>
</organism>
<dbReference type="Proteomes" id="UP000886657">
    <property type="component" value="Unassembled WGS sequence"/>
</dbReference>
<name>A0A9D7SIA4_9BACT</name>
<proteinExistence type="predicted"/>
<evidence type="ECO:0000313" key="1">
    <source>
        <dbReference type="EMBL" id="MBK9797205.1"/>
    </source>
</evidence>
<dbReference type="AlphaFoldDB" id="A0A9D7SIA4"/>
<gene>
    <name evidence="1" type="ORF">IPP58_12050</name>
</gene>
<comment type="caution">
    <text evidence="1">The sequence shown here is derived from an EMBL/GenBank/DDBJ whole genome shotgun (WGS) entry which is preliminary data.</text>
</comment>
<sequence>MHGAAASWEACPALARDAFRNRQFLATFAFDLVQRFRAEEALLKAAKSPRLGSLRQENHHLALWLRDLMEEADQGLDVTPGIRAFLVAWRFHEAWVPGPATTPKALGH</sequence>
<protein>
    <submittedName>
        <fullName evidence="1">Uncharacterized protein</fullName>
    </submittedName>
</protein>